<dbReference type="Gene3D" id="3.30.710.10">
    <property type="entry name" value="Potassium Channel Kv1.1, Chain A"/>
    <property type="match status" value="1"/>
</dbReference>
<name>A0A2V5GS87_ASPV1</name>
<sequence length="195" mass="22271">MATTNPQLMQYEPAQQEQYTDLVLECRGTKFPVHRVIVYPQVPAIKASCEGGFKETSTRAYSFVSVEPSTVGLLVEYLYTGNYSKKTEERDNGDYFDIQPLRDLVHVKVNEVLTTPWSPARFVDVIDVAFQVNDETLHNLMVTTVLNHLDDFIHPDRPSELFSDELCYRVLKSLEDDLKVAREKVQGLALELQKA</sequence>
<dbReference type="STRING" id="1450538.A0A2V5GS87"/>
<dbReference type="PROSITE" id="PS50097">
    <property type="entry name" value="BTB"/>
    <property type="match status" value="1"/>
</dbReference>
<dbReference type="Pfam" id="PF00651">
    <property type="entry name" value="BTB"/>
    <property type="match status" value="1"/>
</dbReference>
<evidence type="ECO:0000259" key="1">
    <source>
        <dbReference type="PROSITE" id="PS50097"/>
    </source>
</evidence>
<gene>
    <name evidence="2" type="ORF">BO99DRAFT_438078</name>
</gene>
<evidence type="ECO:0000313" key="3">
    <source>
        <dbReference type="Proteomes" id="UP000249829"/>
    </source>
</evidence>
<dbReference type="EMBL" id="KZ825236">
    <property type="protein sequence ID" value="PYI13641.1"/>
    <property type="molecule type" value="Genomic_DNA"/>
</dbReference>
<reference evidence="2 3" key="1">
    <citation type="submission" date="2018-02" db="EMBL/GenBank/DDBJ databases">
        <title>The genomes of Aspergillus section Nigri reveals drivers in fungal speciation.</title>
        <authorList>
            <consortium name="DOE Joint Genome Institute"/>
            <person name="Vesth T.C."/>
            <person name="Nybo J."/>
            <person name="Theobald S."/>
            <person name="Brandl J."/>
            <person name="Frisvad J.C."/>
            <person name="Nielsen K.F."/>
            <person name="Lyhne E.K."/>
            <person name="Kogle M.E."/>
            <person name="Kuo A."/>
            <person name="Riley R."/>
            <person name="Clum A."/>
            <person name="Nolan M."/>
            <person name="Lipzen A."/>
            <person name="Salamov A."/>
            <person name="Henrissat B."/>
            <person name="Wiebenga A."/>
            <person name="De vries R.P."/>
            <person name="Grigoriev I.V."/>
            <person name="Mortensen U.H."/>
            <person name="Andersen M.R."/>
            <person name="Baker S.E."/>
        </authorList>
    </citation>
    <scope>NUCLEOTIDE SEQUENCE [LARGE SCALE GENOMIC DNA]</scope>
    <source>
        <strain evidence="2 3">CBS 115571</strain>
    </source>
</reference>
<organism evidence="2 3">
    <name type="scientific">Aspergillus violaceofuscus (strain CBS 115571)</name>
    <dbReference type="NCBI Taxonomy" id="1450538"/>
    <lineage>
        <taxon>Eukaryota</taxon>
        <taxon>Fungi</taxon>
        <taxon>Dikarya</taxon>
        <taxon>Ascomycota</taxon>
        <taxon>Pezizomycotina</taxon>
        <taxon>Eurotiomycetes</taxon>
        <taxon>Eurotiomycetidae</taxon>
        <taxon>Eurotiales</taxon>
        <taxon>Aspergillaceae</taxon>
        <taxon>Aspergillus</taxon>
    </lineage>
</organism>
<dbReference type="InterPro" id="IPR000210">
    <property type="entry name" value="BTB/POZ_dom"/>
</dbReference>
<keyword evidence="3" id="KW-1185">Reference proteome</keyword>
<feature type="domain" description="BTB" evidence="1">
    <location>
        <begin position="20"/>
        <end position="87"/>
    </location>
</feature>
<dbReference type="PANTHER" id="PTHR47843:SF5">
    <property type="entry name" value="BTB_POZ DOMAIN PROTEIN"/>
    <property type="match status" value="1"/>
</dbReference>
<protein>
    <recommendedName>
        <fullName evidence="1">BTB domain-containing protein</fullName>
    </recommendedName>
</protein>
<dbReference type="SUPFAM" id="SSF54695">
    <property type="entry name" value="POZ domain"/>
    <property type="match status" value="1"/>
</dbReference>
<evidence type="ECO:0000313" key="2">
    <source>
        <dbReference type="EMBL" id="PYI13641.1"/>
    </source>
</evidence>
<dbReference type="AlphaFoldDB" id="A0A2V5GS87"/>
<proteinExistence type="predicted"/>
<dbReference type="InterPro" id="IPR011333">
    <property type="entry name" value="SKP1/BTB/POZ_sf"/>
</dbReference>
<dbReference type="Proteomes" id="UP000249829">
    <property type="component" value="Unassembled WGS sequence"/>
</dbReference>
<dbReference type="PANTHER" id="PTHR47843">
    <property type="entry name" value="BTB DOMAIN-CONTAINING PROTEIN-RELATED"/>
    <property type="match status" value="1"/>
</dbReference>
<accession>A0A2V5GS87</accession>